<evidence type="ECO:0000256" key="5">
    <source>
        <dbReference type="ARBA" id="ARBA00022491"/>
    </source>
</evidence>
<dbReference type="InterPro" id="IPR027370">
    <property type="entry name" value="Znf-RING_euk"/>
</dbReference>
<gene>
    <name evidence="26" type="ORF">ACEWY4_001441</name>
</gene>
<dbReference type="PROSITE" id="PS01359">
    <property type="entry name" value="ZF_PHD_1"/>
    <property type="match status" value="1"/>
</dbReference>
<dbReference type="SUPFAM" id="SSF57850">
    <property type="entry name" value="RING/U-box"/>
    <property type="match status" value="1"/>
</dbReference>
<evidence type="ECO:0000256" key="15">
    <source>
        <dbReference type="ARBA" id="ARBA00023125"/>
    </source>
</evidence>
<evidence type="ECO:0000256" key="2">
    <source>
        <dbReference type="ARBA" id="ARBA00004123"/>
    </source>
</evidence>
<dbReference type="PROSITE" id="PS50014">
    <property type="entry name" value="BROMODOMAIN_2"/>
    <property type="match status" value="1"/>
</dbReference>
<feature type="domain" description="Bromo" evidence="22">
    <location>
        <begin position="810"/>
        <end position="883"/>
    </location>
</feature>
<keyword evidence="8" id="KW-0677">Repeat</keyword>
<feature type="compositionally biased region" description="Polar residues" evidence="21">
    <location>
        <begin position="509"/>
        <end position="519"/>
    </location>
</feature>
<keyword evidence="12" id="KW-0805">Transcription regulation</keyword>
<dbReference type="GO" id="GO:0008270">
    <property type="term" value="F:zinc ion binding"/>
    <property type="evidence" value="ECO:0007669"/>
    <property type="project" value="UniProtKB-KW"/>
</dbReference>
<dbReference type="InterPro" id="IPR001487">
    <property type="entry name" value="Bromodomain"/>
</dbReference>
<comment type="caution">
    <text evidence="26">The sequence shown here is derived from an EMBL/GenBank/DDBJ whole genome shotgun (WGS) entry which is preliminary data.</text>
</comment>
<evidence type="ECO:0000256" key="16">
    <source>
        <dbReference type="ARBA" id="ARBA00023163"/>
    </source>
</evidence>
<dbReference type="InterPro" id="IPR013083">
    <property type="entry name" value="Znf_RING/FYVE/PHD"/>
</dbReference>
<dbReference type="EC" id="2.3.2.27" evidence="4"/>
<dbReference type="PANTHER" id="PTHR45915:SF4">
    <property type="entry name" value="TRANSCRIPTION INTERMEDIARY FACTOR 1-ALPHA"/>
    <property type="match status" value="1"/>
</dbReference>
<keyword evidence="10" id="KW-0833">Ubl conjugation pathway</keyword>
<evidence type="ECO:0000259" key="24">
    <source>
        <dbReference type="PROSITE" id="PS50089"/>
    </source>
</evidence>
<feature type="compositionally biased region" description="Basic and acidic residues" evidence="21">
    <location>
        <begin position="936"/>
        <end position="956"/>
    </location>
</feature>
<sequence>MDDNAEKVEPDDIVIIVENEAESMPVQEESEKAQSTHSLMDCCPICKLNFHSREPKLLPCLHSFCKKCLPPPSRNFLYPSQMMASHHLQEDPSKPLNVIRCPVCHQECMEVEVLENFFVKDSMEVPTSTVEKTSQLCMSCEDNTEATGYCVECVEFLCVTCIEAHQRVKFTRDHTIRQKEEMSPEGVGLSTQKPVFCDIHKQEPLKLFCETCDRLTCRDCQLLKHKDHNYQFLEDAYRNHREHLENMTRQLQEKRKAIEEVSNAISNGLHQVDENRKAVTTEIKKSICNLIMEINRKGKILVNQLEALTKDHETSLKKQQEDVTSLSKHLDHVISFTKWATAINSGTALLYCKRLILCQIQYLMRAKCSSSFVPQSTVRFQCRSSFWASNVDLGSLVVEKVPGPQPSGMQMFPNQPNHPGPRLEGPPGGFPGGPSQQQQRQSTLAQLQMQVEKLAQHPNRHVPPNHWSWYHNMRLPGAPPPPRPMQGGSPSQMHPNMPQQGRRYPAPQPNTRSPTTMLQNPGFPPQTLRGMINSPTSNFPPKPMDVLPGGSRYSQNAPPPGGGHLPTQVSMHQRNAMEHLNRRPEPPGPLSLSMVRPTFSHNVQPPVADRNAQSHQSSPMLATTSSDGKTGTVSWKRTEPQQNGPSTSSAKRRRRASPGPIIVIKDEPEDDDEVRFVQSSVKASLPDSTGVQSQTPRQESPPGEEQQAEKTPPEEPDEDPNEDWCAVCQNGGELLCCDKCPKVFHLSCHIPALKSSPSGEWFCSFCRDLTTPEMEYDTEEIPKAVKEEPDSEELAPVDKRKCERLLLRLYCNELSTDFQEPVSPSTMPEYNEIIKSPMDLSVIRRKLQLKQSPFYKRPDDFVADIRLIFQNCAKFHKEDNEMASVGVNLENYFEEQLRLLYPEQTFPDMKEEGVCSASSAPVEEDTPSDACEGAPVEEHGEPVEEHGAPVEEHGEPVEEPGGPVEEPGEPVEEHGAPVEEPGGPVEEHGAPVEPETAESPPSKSQSPPAVANEEEEEEEEEASAAPTEMSQDEPQETDDAKADSPKEDEKIGDSEEQE</sequence>
<feature type="region of interest" description="Disordered" evidence="21">
    <location>
        <begin position="911"/>
        <end position="1058"/>
    </location>
</feature>
<dbReference type="PROSITE" id="PS00518">
    <property type="entry name" value="ZF_RING_1"/>
    <property type="match status" value="1"/>
</dbReference>
<reference evidence="26 27" key="1">
    <citation type="submission" date="2024-09" db="EMBL/GenBank/DDBJ databases">
        <title>A chromosome-level genome assembly of Gray's grenadier anchovy, Coilia grayii.</title>
        <authorList>
            <person name="Fu Z."/>
        </authorList>
    </citation>
    <scope>NUCLEOTIDE SEQUENCE [LARGE SCALE GENOMIC DNA]</scope>
    <source>
        <strain evidence="26">G4</strain>
        <tissue evidence="26">Muscle</tissue>
    </source>
</reference>
<keyword evidence="11" id="KW-0862">Zinc</keyword>
<dbReference type="PANTHER" id="PTHR45915">
    <property type="entry name" value="TRANSCRIPTION INTERMEDIARY FACTOR"/>
    <property type="match status" value="1"/>
</dbReference>
<dbReference type="InterPro" id="IPR019786">
    <property type="entry name" value="Zinc_finger_PHD-type_CS"/>
</dbReference>
<dbReference type="Proteomes" id="UP001591681">
    <property type="component" value="Unassembled WGS sequence"/>
</dbReference>
<dbReference type="CDD" id="cd05502">
    <property type="entry name" value="Bromo_tif1_like"/>
    <property type="match status" value="1"/>
</dbReference>
<feature type="compositionally biased region" description="Polar residues" evidence="21">
    <location>
        <begin position="611"/>
        <end position="645"/>
    </location>
</feature>
<dbReference type="CDD" id="cd19829">
    <property type="entry name" value="Bbox2_TIF1b_C-VI"/>
    <property type="match status" value="1"/>
</dbReference>
<evidence type="ECO:0000256" key="13">
    <source>
        <dbReference type="ARBA" id="ARBA00023054"/>
    </source>
</evidence>
<evidence type="ECO:0000313" key="26">
    <source>
        <dbReference type="EMBL" id="KAL2102273.1"/>
    </source>
</evidence>
<keyword evidence="13 20" id="KW-0175">Coiled coil</keyword>
<comment type="catalytic activity">
    <reaction evidence="1">
        <text>S-ubiquitinyl-[E2 ubiquitin-conjugating enzyme]-L-cysteine + [acceptor protein]-L-lysine = [E2 ubiquitin-conjugating enzyme]-L-cysteine + N(6)-ubiquitinyl-[acceptor protein]-L-lysine.</text>
        <dbReference type="EC" id="2.3.2.27"/>
    </reaction>
</comment>
<evidence type="ECO:0000256" key="7">
    <source>
        <dbReference type="ARBA" id="ARBA00022723"/>
    </source>
</evidence>
<dbReference type="Gene3D" id="3.30.160.60">
    <property type="entry name" value="Classic Zinc Finger"/>
    <property type="match status" value="1"/>
</dbReference>
<evidence type="ECO:0000259" key="25">
    <source>
        <dbReference type="PROSITE" id="PS50119"/>
    </source>
</evidence>
<dbReference type="SMART" id="SM00184">
    <property type="entry name" value="RING"/>
    <property type="match status" value="2"/>
</dbReference>
<dbReference type="InterPro" id="IPR036427">
    <property type="entry name" value="Bromodomain-like_sf"/>
</dbReference>
<dbReference type="InterPro" id="IPR047058">
    <property type="entry name" value="TIF1b_Bbox2_Znf"/>
</dbReference>
<feature type="compositionally biased region" description="Low complexity" evidence="21">
    <location>
        <begin position="433"/>
        <end position="444"/>
    </location>
</feature>
<evidence type="ECO:0000256" key="21">
    <source>
        <dbReference type="SAM" id="MobiDB-lite"/>
    </source>
</evidence>
<dbReference type="SMART" id="SM00502">
    <property type="entry name" value="BBC"/>
    <property type="match status" value="1"/>
</dbReference>
<feature type="compositionally biased region" description="Basic and acidic residues" evidence="21">
    <location>
        <begin position="1038"/>
        <end position="1058"/>
    </location>
</feature>
<evidence type="ECO:0000256" key="1">
    <source>
        <dbReference type="ARBA" id="ARBA00000900"/>
    </source>
</evidence>
<dbReference type="AlphaFoldDB" id="A0ABD1KU21"/>
<feature type="domain" description="B box-type" evidence="25">
    <location>
        <begin position="192"/>
        <end position="233"/>
    </location>
</feature>
<dbReference type="Pfam" id="PF13445">
    <property type="entry name" value="zf-RING_UBOX"/>
    <property type="match status" value="1"/>
</dbReference>
<evidence type="ECO:0000256" key="20">
    <source>
        <dbReference type="SAM" id="Coils"/>
    </source>
</evidence>
<evidence type="ECO:0000256" key="10">
    <source>
        <dbReference type="ARBA" id="ARBA00022786"/>
    </source>
</evidence>
<dbReference type="GO" id="GO:0003677">
    <property type="term" value="F:DNA binding"/>
    <property type="evidence" value="ECO:0007669"/>
    <property type="project" value="UniProtKB-KW"/>
</dbReference>
<dbReference type="PROSITE" id="PS50016">
    <property type="entry name" value="ZF_PHD_2"/>
    <property type="match status" value="1"/>
</dbReference>
<dbReference type="InterPro" id="IPR019787">
    <property type="entry name" value="Znf_PHD-finger"/>
</dbReference>
<dbReference type="InterPro" id="IPR000315">
    <property type="entry name" value="Znf_B-box"/>
</dbReference>
<evidence type="ECO:0000256" key="3">
    <source>
        <dbReference type="ARBA" id="ARBA00004906"/>
    </source>
</evidence>
<dbReference type="PROSITE" id="PS50119">
    <property type="entry name" value="ZF_BBOX"/>
    <property type="match status" value="2"/>
</dbReference>
<dbReference type="InterPro" id="IPR003649">
    <property type="entry name" value="Bbox_C"/>
</dbReference>
<evidence type="ECO:0000256" key="12">
    <source>
        <dbReference type="ARBA" id="ARBA00023015"/>
    </source>
</evidence>
<dbReference type="SMART" id="SM00336">
    <property type="entry name" value="BBOX"/>
    <property type="match status" value="2"/>
</dbReference>
<dbReference type="Gene3D" id="1.20.920.10">
    <property type="entry name" value="Bromodomain-like"/>
    <property type="match status" value="1"/>
</dbReference>
<evidence type="ECO:0000256" key="4">
    <source>
        <dbReference type="ARBA" id="ARBA00012483"/>
    </source>
</evidence>
<dbReference type="SMART" id="SM00249">
    <property type="entry name" value="PHD"/>
    <property type="match status" value="1"/>
</dbReference>
<dbReference type="InterPro" id="IPR001965">
    <property type="entry name" value="Znf_PHD"/>
</dbReference>
<evidence type="ECO:0000256" key="11">
    <source>
        <dbReference type="ARBA" id="ARBA00022833"/>
    </source>
</evidence>
<evidence type="ECO:0000313" key="27">
    <source>
        <dbReference type="Proteomes" id="UP001591681"/>
    </source>
</evidence>
<comment type="pathway">
    <text evidence="3">Protein modification; protein ubiquitination.</text>
</comment>
<dbReference type="EMBL" id="JBHFQA010000002">
    <property type="protein sequence ID" value="KAL2102273.1"/>
    <property type="molecule type" value="Genomic_DNA"/>
</dbReference>
<keyword evidence="9 18" id="KW-0863">Zinc-finger</keyword>
<dbReference type="Pfam" id="PF00439">
    <property type="entry name" value="Bromodomain"/>
    <property type="match status" value="1"/>
</dbReference>
<dbReference type="SUPFAM" id="SSF57845">
    <property type="entry name" value="B-box zinc-binding domain"/>
    <property type="match status" value="1"/>
</dbReference>
<dbReference type="CDD" id="cd15541">
    <property type="entry name" value="PHD_TIF1_like"/>
    <property type="match status" value="1"/>
</dbReference>
<feature type="compositionally biased region" description="Polar residues" evidence="21">
    <location>
        <begin position="677"/>
        <end position="698"/>
    </location>
</feature>
<evidence type="ECO:0000256" key="6">
    <source>
        <dbReference type="ARBA" id="ARBA00022679"/>
    </source>
</evidence>
<evidence type="ECO:0000256" key="17">
    <source>
        <dbReference type="ARBA" id="ARBA00023242"/>
    </source>
</evidence>
<protein>
    <recommendedName>
        <fullName evidence="4">RING-type E3 ubiquitin transferase</fullName>
        <ecNumber evidence="4">2.3.2.27</ecNumber>
    </recommendedName>
</protein>
<dbReference type="GO" id="GO:0005634">
    <property type="term" value="C:nucleus"/>
    <property type="evidence" value="ECO:0007669"/>
    <property type="project" value="UniProtKB-SubCell"/>
</dbReference>
<dbReference type="Pfam" id="PF00628">
    <property type="entry name" value="PHD"/>
    <property type="match status" value="1"/>
</dbReference>
<dbReference type="SUPFAM" id="SSF47370">
    <property type="entry name" value="Bromodomain"/>
    <property type="match status" value="1"/>
</dbReference>
<dbReference type="GO" id="GO:0061630">
    <property type="term" value="F:ubiquitin protein ligase activity"/>
    <property type="evidence" value="ECO:0007669"/>
    <property type="project" value="UniProtKB-EC"/>
</dbReference>
<dbReference type="InterPro" id="IPR011011">
    <property type="entry name" value="Znf_FYVE_PHD"/>
</dbReference>
<evidence type="ECO:0000259" key="22">
    <source>
        <dbReference type="PROSITE" id="PS50014"/>
    </source>
</evidence>
<evidence type="ECO:0000256" key="19">
    <source>
        <dbReference type="PROSITE-ProRule" id="PRU00035"/>
    </source>
</evidence>
<evidence type="ECO:0000256" key="14">
    <source>
        <dbReference type="ARBA" id="ARBA00023117"/>
    </source>
</evidence>
<dbReference type="FunFam" id="3.30.160.60:FF:000074">
    <property type="entry name" value="Tripartite motif containing 66"/>
    <property type="match status" value="1"/>
</dbReference>
<feature type="domain" description="PHD-type" evidence="23">
    <location>
        <begin position="722"/>
        <end position="769"/>
    </location>
</feature>
<feature type="region of interest" description="Disordered" evidence="21">
    <location>
        <begin position="475"/>
        <end position="721"/>
    </location>
</feature>
<feature type="coiled-coil region" evidence="20">
    <location>
        <begin position="230"/>
        <end position="264"/>
    </location>
</feature>
<feature type="compositionally biased region" description="Acidic residues" evidence="21">
    <location>
        <begin position="1012"/>
        <end position="1022"/>
    </location>
</feature>
<organism evidence="26 27">
    <name type="scientific">Coilia grayii</name>
    <name type="common">Gray's grenadier anchovy</name>
    <dbReference type="NCBI Taxonomy" id="363190"/>
    <lineage>
        <taxon>Eukaryota</taxon>
        <taxon>Metazoa</taxon>
        <taxon>Chordata</taxon>
        <taxon>Craniata</taxon>
        <taxon>Vertebrata</taxon>
        <taxon>Euteleostomi</taxon>
        <taxon>Actinopterygii</taxon>
        <taxon>Neopterygii</taxon>
        <taxon>Teleostei</taxon>
        <taxon>Clupei</taxon>
        <taxon>Clupeiformes</taxon>
        <taxon>Clupeoidei</taxon>
        <taxon>Engraulidae</taxon>
        <taxon>Coilinae</taxon>
        <taxon>Coilia</taxon>
    </lineage>
</organism>
<keyword evidence="6" id="KW-0808">Transferase</keyword>
<keyword evidence="15" id="KW-0238">DNA-binding</keyword>
<dbReference type="FunFam" id="3.30.40.10:FF:000123">
    <property type="entry name" value="E3 ubiquitin-protein ligase TRIM33"/>
    <property type="match status" value="1"/>
</dbReference>
<feature type="region of interest" description="Disordered" evidence="21">
    <location>
        <begin position="404"/>
        <end position="444"/>
    </location>
</feature>
<keyword evidence="27" id="KW-1185">Reference proteome</keyword>
<dbReference type="Gene3D" id="3.30.40.10">
    <property type="entry name" value="Zinc/RING finger domain, C3HC4 (zinc finger)"/>
    <property type="match status" value="2"/>
</dbReference>
<proteinExistence type="predicted"/>
<dbReference type="SMART" id="SM00297">
    <property type="entry name" value="BROMO"/>
    <property type="match status" value="1"/>
</dbReference>
<name>A0ABD1KU21_9TELE</name>
<feature type="compositionally biased region" description="Basic and acidic residues" evidence="21">
    <location>
        <begin position="575"/>
        <end position="585"/>
    </location>
</feature>
<dbReference type="InterPro" id="IPR017907">
    <property type="entry name" value="Znf_RING_CS"/>
</dbReference>
<evidence type="ECO:0000256" key="18">
    <source>
        <dbReference type="PROSITE-ProRule" id="PRU00024"/>
    </source>
</evidence>
<comment type="subcellular location">
    <subcellularLocation>
        <location evidence="2">Nucleus</location>
    </subcellularLocation>
</comment>
<evidence type="ECO:0000259" key="23">
    <source>
        <dbReference type="PROSITE" id="PS50016"/>
    </source>
</evidence>
<evidence type="ECO:0000256" key="8">
    <source>
        <dbReference type="ARBA" id="ARBA00022737"/>
    </source>
</evidence>
<dbReference type="PRINTS" id="PR00503">
    <property type="entry name" value="BROMODOMAIN"/>
</dbReference>
<keyword evidence="7" id="KW-0479">Metal-binding</keyword>
<keyword evidence="5" id="KW-0678">Repressor</keyword>
<keyword evidence="17" id="KW-0539">Nucleus</keyword>
<dbReference type="SUPFAM" id="SSF57903">
    <property type="entry name" value="FYVE/PHD zinc finger"/>
    <property type="match status" value="1"/>
</dbReference>
<dbReference type="CDD" id="cd16585">
    <property type="entry name" value="RING-HC_TIF1_C-VI"/>
    <property type="match status" value="1"/>
</dbReference>
<keyword evidence="16" id="KW-0804">Transcription</keyword>
<dbReference type="InterPro" id="IPR001841">
    <property type="entry name" value="Znf_RING"/>
</dbReference>
<feature type="domain" description="B box-type" evidence="25">
    <location>
        <begin position="132"/>
        <end position="185"/>
    </location>
</feature>
<feature type="domain" description="RING-type" evidence="24">
    <location>
        <begin position="43"/>
        <end position="105"/>
    </location>
</feature>
<accession>A0ABD1KU21</accession>
<dbReference type="Pfam" id="PF00643">
    <property type="entry name" value="zf-B_box"/>
    <property type="match status" value="1"/>
</dbReference>
<evidence type="ECO:0000256" key="9">
    <source>
        <dbReference type="ARBA" id="ARBA00022771"/>
    </source>
</evidence>
<keyword evidence="14 19" id="KW-0103">Bromodomain</keyword>
<dbReference type="PROSITE" id="PS50089">
    <property type="entry name" value="ZF_RING_2"/>
    <property type="match status" value="1"/>
</dbReference>